<reference evidence="1 2" key="1">
    <citation type="submission" date="2020-03" db="EMBL/GenBank/DDBJ databases">
        <title>Rubrivivax benzoatilyticus JA2 (sequenced after 10 years sub-culturing).</title>
        <authorList>
            <person name="Gupta D."/>
            <person name="Chintalapati S."/>
            <person name="Chintalapati V.R."/>
        </authorList>
    </citation>
    <scope>NUCLEOTIDE SEQUENCE [LARGE SCALE GENOMIC DNA]</scope>
    <source>
        <strain evidence="1 2">JA2-Mal</strain>
    </source>
</reference>
<evidence type="ECO:0000313" key="1">
    <source>
        <dbReference type="EMBL" id="NHK96960.1"/>
    </source>
</evidence>
<dbReference type="EMBL" id="JAAOCD010000001">
    <property type="protein sequence ID" value="NHK96960.1"/>
    <property type="molecule type" value="Genomic_DNA"/>
</dbReference>
<evidence type="ECO:0000313" key="2">
    <source>
        <dbReference type="Proteomes" id="UP000802098"/>
    </source>
</evidence>
<name>A0ABX0HUD6_9BURK</name>
<accession>A0ABX0HUD6</accession>
<sequence length="344" mass="34547">MLNEIIGRPSRPAGRGWRFVGTTLVTAALAACGGGGGGGTSYGDGVEAPPTAAATIDVTSDGAIGGVRAAVAAADRAIDAQASLLGLDFLLGDDATVSGRAGAKAAGTVQAQDSGTATCYDVFEVMPCAGTIAVSSDFDLAADQVAAGRYLALDFRSIAFGSGAEAVTLDGGLRIDFETSFDFLVGFRVGDSLRITFDGLQGSVGDVAYGPIDFSARLQQSNVGLQLTADGVRYTALEVGSSGGAAVISAGTVRLEHPAQAGAYVDVGFASWQRVDGRPVAGSSAAVSVGTRTITVSVQSTTATTVRYRAVITESGGTLASYDILATYPQPSGGVPVYTVLPPP</sequence>
<comment type="caution">
    <text evidence="1">The sequence shown here is derived from an EMBL/GenBank/DDBJ whole genome shotgun (WGS) entry which is preliminary data.</text>
</comment>
<keyword evidence="2" id="KW-1185">Reference proteome</keyword>
<organism evidence="1 2">
    <name type="scientific">Rubrivivax benzoatilyticus</name>
    <dbReference type="NCBI Taxonomy" id="316997"/>
    <lineage>
        <taxon>Bacteria</taxon>
        <taxon>Pseudomonadati</taxon>
        <taxon>Pseudomonadota</taxon>
        <taxon>Betaproteobacteria</taxon>
        <taxon>Burkholderiales</taxon>
        <taxon>Sphaerotilaceae</taxon>
        <taxon>Rubrivivax</taxon>
    </lineage>
</organism>
<proteinExistence type="predicted"/>
<dbReference type="Proteomes" id="UP000802098">
    <property type="component" value="Unassembled WGS sequence"/>
</dbReference>
<protein>
    <recommendedName>
        <fullName evidence="3">Lipoprotein</fullName>
    </recommendedName>
</protein>
<evidence type="ECO:0008006" key="3">
    <source>
        <dbReference type="Google" id="ProtNLM"/>
    </source>
</evidence>
<dbReference type="RefSeq" id="WP_050801776.1">
    <property type="nucleotide sequence ID" value="NZ_JAAOCD010000001.1"/>
</dbReference>
<gene>
    <name evidence="1" type="ORF">G7087_01080</name>
</gene>